<dbReference type="GO" id="GO:0009368">
    <property type="term" value="C:endopeptidase Clp complex"/>
    <property type="evidence" value="ECO:0007669"/>
    <property type="project" value="TreeGrafter"/>
</dbReference>
<dbReference type="PANTHER" id="PTHR10381:SF11">
    <property type="entry name" value="ATP-DEPENDENT CLP PROTEASE PROTEOLYTIC SUBUNIT, MITOCHONDRIAL"/>
    <property type="match status" value="1"/>
</dbReference>
<name>A0A8S5PUM6_9CAUD</name>
<dbReference type="EMBL" id="BK015499">
    <property type="protein sequence ID" value="DAE09980.1"/>
    <property type="molecule type" value="Genomic_DNA"/>
</dbReference>
<keyword evidence="3" id="KW-0378">Hydrolase</keyword>
<dbReference type="GO" id="GO:0004252">
    <property type="term" value="F:serine-type endopeptidase activity"/>
    <property type="evidence" value="ECO:0007669"/>
    <property type="project" value="InterPro"/>
</dbReference>
<dbReference type="Pfam" id="PF00574">
    <property type="entry name" value="CLP_protease"/>
    <property type="match status" value="1"/>
</dbReference>
<dbReference type="GO" id="GO:0004176">
    <property type="term" value="F:ATP-dependent peptidase activity"/>
    <property type="evidence" value="ECO:0007669"/>
    <property type="project" value="InterPro"/>
</dbReference>
<comment type="similarity">
    <text evidence="1">Belongs to the peptidase S14 family.</text>
</comment>
<evidence type="ECO:0000313" key="3">
    <source>
        <dbReference type="EMBL" id="DAE09980.1"/>
    </source>
</evidence>
<feature type="region of interest" description="Disordered" evidence="2">
    <location>
        <begin position="251"/>
        <end position="273"/>
    </location>
</feature>
<evidence type="ECO:0000256" key="1">
    <source>
        <dbReference type="ARBA" id="ARBA00007039"/>
    </source>
</evidence>
<proteinExistence type="inferred from homology"/>
<dbReference type="InterPro" id="IPR023562">
    <property type="entry name" value="ClpP/TepA"/>
</dbReference>
<dbReference type="InterPro" id="IPR029045">
    <property type="entry name" value="ClpP/crotonase-like_dom_sf"/>
</dbReference>
<sequence length="293" mass="31878">MKSEIQIDNNAGVCHIDIEGTIGVPEEWQFDRPEARVATYEKFRDAVRRIAEIDASEVVVNIRSTGGDVNDALLIHDALTALGAHITTRCYGYTASAATIIAQAASPGCREISANALYLIHTAVCATEGNAAELNGKLDLLRQTDARIAAVYAARSGRPAAEFETLMAENNGNGRWLSPEETVAAGLADVVTDAAGHPAPSLTRNIARGWERLLIRIGLSAGEQLPADRDRNVLHTEGEERELLRRSAAAVRQAQQRVVPTQTRPREDPSYGDLVRTANQRAYSEDAKRLRNM</sequence>
<organism evidence="3">
    <name type="scientific">Myoviridae sp. ct6Ob8</name>
    <dbReference type="NCBI Taxonomy" id="2825035"/>
    <lineage>
        <taxon>Viruses</taxon>
        <taxon>Duplodnaviria</taxon>
        <taxon>Heunggongvirae</taxon>
        <taxon>Uroviricota</taxon>
        <taxon>Caudoviricetes</taxon>
    </lineage>
</organism>
<dbReference type="GO" id="GO:0051117">
    <property type="term" value="F:ATPase binding"/>
    <property type="evidence" value="ECO:0007669"/>
    <property type="project" value="TreeGrafter"/>
</dbReference>
<accession>A0A8S5PUM6</accession>
<dbReference type="InterPro" id="IPR001907">
    <property type="entry name" value="ClpP"/>
</dbReference>
<dbReference type="CDD" id="cd07016">
    <property type="entry name" value="S14_ClpP_1"/>
    <property type="match status" value="1"/>
</dbReference>
<dbReference type="Gene3D" id="3.90.226.10">
    <property type="entry name" value="2-enoyl-CoA Hydratase, Chain A, domain 1"/>
    <property type="match status" value="1"/>
</dbReference>
<dbReference type="GO" id="GO:0006515">
    <property type="term" value="P:protein quality control for misfolded or incompletely synthesized proteins"/>
    <property type="evidence" value="ECO:0007669"/>
    <property type="project" value="TreeGrafter"/>
</dbReference>
<reference evidence="3" key="1">
    <citation type="journal article" date="2021" name="Proc. Natl. Acad. Sci. U.S.A.">
        <title>A Catalog of Tens of Thousands of Viruses from Human Metagenomes Reveals Hidden Associations with Chronic Diseases.</title>
        <authorList>
            <person name="Tisza M.J."/>
            <person name="Buck C.B."/>
        </authorList>
    </citation>
    <scope>NUCLEOTIDE SEQUENCE</scope>
    <source>
        <strain evidence="3">Ct6Ob8</strain>
    </source>
</reference>
<protein>
    <submittedName>
        <fullName evidence="3">Putative ATP dependent Clp protease</fullName>
    </submittedName>
</protein>
<keyword evidence="3" id="KW-0645">Protease</keyword>
<dbReference type="PANTHER" id="PTHR10381">
    <property type="entry name" value="ATP-DEPENDENT CLP PROTEASE PROTEOLYTIC SUBUNIT"/>
    <property type="match status" value="1"/>
</dbReference>
<evidence type="ECO:0000256" key="2">
    <source>
        <dbReference type="SAM" id="MobiDB-lite"/>
    </source>
</evidence>
<dbReference type="PRINTS" id="PR00127">
    <property type="entry name" value="CLPPROTEASEP"/>
</dbReference>
<dbReference type="SUPFAM" id="SSF52096">
    <property type="entry name" value="ClpP/crotonase"/>
    <property type="match status" value="1"/>
</dbReference>